<dbReference type="AlphaFoldDB" id="A0A1D9P739"/>
<dbReference type="EMBL" id="CP017832">
    <property type="protein sequence ID" value="AOZ97935.1"/>
    <property type="molecule type" value="Genomic_DNA"/>
</dbReference>
<organism evidence="1 2">
    <name type="scientific">Butyrivibrio hungatei</name>
    <dbReference type="NCBI Taxonomy" id="185008"/>
    <lineage>
        <taxon>Bacteria</taxon>
        <taxon>Bacillati</taxon>
        <taxon>Bacillota</taxon>
        <taxon>Clostridia</taxon>
        <taxon>Lachnospirales</taxon>
        <taxon>Lachnospiraceae</taxon>
        <taxon>Butyrivibrio</taxon>
    </lineage>
</organism>
<proteinExistence type="predicted"/>
<geneLocation type="plasmid" evidence="2">
    <name>pnp144</name>
</geneLocation>
<evidence type="ECO:0000313" key="1">
    <source>
        <dbReference type="EMBL" id="AOZ97935.1"/>
    </source>
</evidence>
<accession>A0A1D9P739</accession>
<evidence type="ECO:0000313" key="2">
    <source>
        <dbReference type="Proteomes" id="UP000179284"/>
    </source>
</evidence>
<name>A0A1D9P739_9FIRM</name>
<dbReference type="KEGG" id="bhu:bhn_II136"/>
<protein>
    <submittedName>
        <fullName evidence="1">Uncharacterized protein</fullName>
    </submittedName>
</protein>
<gene>
    <name evidence="1" type="ORF">bhn_II136</name>
</gene>
<keyword evidence="2" id="KW-1185">Reference proteome</keyword>
<reference evidence="2" key="1">
    <citation type="submission" date="2016-10" db="EMBL/GenBank/DDBJ databases">
        <title>The complete genome sequence of the rumen bacterium Butyrivibrio hungatei MB2003.</title>
        <authorList>
            <person name="Palevich N."/>
            <person name="Kelly W.J."/>
            <person name="Leahy S.C."/>
            <person name="Altermann E."/>
            <person name="Rakonjac J."/>
            <person name="Attwood G.T."/>
        </authorList>
    </citation>
    <scope>NUCLEOTIDE SEQUENCE [LARGE SCALE GENOMIC DNA]</scope>
    <source>
        <strain evidence="2">MB2003</strain>
        <plasmid evidence="2">Plasmid pnp144</plasmid>
    </source>
</reference>
<keyword evidence="1" id="KW-0614">Plasmid</keyword>
<dbReference type="RefSeq" id="WP_257786652.1">
    <property type="nucleotide sequence ID" value="NZ_CP017832.1"/>
</dbReference>
<sequence>MKNETMDIKKLIKLGIDYYPDNMVAYSIKFLSQARPNTSTDKHI</sequence>
<dbReference type="Proteomes" id="UP000179284">
    <property type="component" value="Plasmid pNP144"/>
</dbReference>